<keyword evidence="3" id="KW-1185">Reference proteome</keyword>
<name>A0A1C7MT02_GRIFR</name>
<dbReference type="EMBL" id="LUGG01000001">
    <property type="protein sequence ID" value="OBZ79992.1"/>
    <property type="molecule type" value="Genomic_DNA"/>
</dbReference>
<dbReference type="Proteomes" id="UP000092993">
    <property type="component" value="Unassembled WGS sequence"/>
</dbReference>
<proteinExistence type="predicted"/>
<protein>
    <submittedName>
        <fullName evidence="2">Uncharacterized protein</fullName>
    </submittedName>
</protein>
<feature type="region of interest" description="Disordered" evidence="1">
    <location>
        <begin position="1"/>
        <end position="22"/>
    </location>
</feature>
<comment type="caution">
    <text evidence="2">The sequence shown here is derived from an EMBL/GenBank/DDBJ whole genome shotgun (WGS) entry which is preliminary data.</text>
</comment>
<evidence type="ECO:0000256" key="1">
    <source>
        <dbReference type="SAM" id="MobiDB-lite"/>
    </source>
</evidence>
<dbReference type="AlphaFoldDB" id="A0A1C7MT02"/>
<accession>A0A1C7MT02</accession>
<dbReference type="OrthoDB" id="2756430at2759"/>
<evidence type="ECO:0000313" key="2">
    <source>
        <dbReference type="EMBL" id="OBZ79992.1"/>
    </source>
</evidence>
<organism evidence="2 3">
    <name type="scientific">Grifola frondosa</name>
    <name type="common">Maitake</name>
    <name type="synonym">Polyporus frondosus</name>
    <dbReference type="NCBI Taxonomy" id="5627"/>
    <lineage>
        <taxon>Eukaryota</taxon>
        <taxon>Fungi</taxon>
        <taxon>Dikarya</taxon>
        <taxon>Basidiomycota</taxon>
        <taxon>Agaricomycotina</taxon>
        <taxon>Agaricomycetes</taxon>
        <taxon>Polyporales</taxon>
        <taxon>Grifolaceae</taxon>
        <taxon>Grifola</taxon>
    </lineage>
</organism>
<gene>
    <name evidence="2" type="ORF">A0H81_00441</name>
</gene>
<feature type="compositionally biased region" description="Acidic residues" evidence="1">
    <location>
        <begin position="1"/>
        <end position="11"/>
    </location>
</feature>
<evidence type="ECO:0000313" key="3">
    <source>
        <dbReference type="Proteomes" id="UP000092993"/>
    </source>
</evidence>
<sequence>MAWSDDDEDYEPSQIDNDSEKIGLNHTWPIREAARIARSEKRIARQFAPGGALDSQTTDSQFVTALLGTHTVPLGEISYHSVATQTDLIHSDNEGLRHSMQLMHEVDIKLDTASPLICTHMGQCSQCSATLQQLRNALRHCELLCREQAQWVEDLQDIPAYGEQVKNPHDMVAYDPAMHLDPDEQSQVLMEAPKPVKHAAMPLHPLFHSVPTEVVDACGQDVFHHGESCRVKKRRLSSPVLQ</sequence>
<reference evidence="2 3" key="1">
    <citation type="submission" date="2016-03" db="EMBL/GenBank/DDBJ databases">
        <title>Whole genome sequencing of Grifola frondosa 9006-11.</title>
        <authorList>
            <person name="Min B."/>
            <person name="Park H."/>
            <person name="Kim J.-G."/>
            <person name="Cho H."/>
            <person name="Oh Y.-L."/>
            <person name="Kong W.-S."/>
            <person name="Choi I.-G."/>
        </authorList>
    </citation>
    <scope>NUCLEOTIDE SEQUENCE [LARGE SCALE GENOMIC DNA]</scope>
    <source>
        <strain evidence="2 3">9006-11</strain>
    </source>
</reference>